<dbReference type="Pfam" id="PF00534">
    <property type="entry name" value="Glycos_transf_1"/>
    <property type="match status" value="1"/>
</dbReference>
<dbReference type="SUPFAM" id="SSF53756">
    <property type="entry name" value="UDP-Glycosyltransferase/glycogen phosphorylase"/>
    <property type="match status" value="1"/>
</dbReference>
<evidence type="ECO:0000259" key="2">
    <source>
        <dbReference type="Pfam" id="PF13439"/>
    </source>
</evidence>
<dbReference type="GO" id="GO:1901135">
    <property type="term" value="P:carbohydrate derivative metabolic process"/>
    <property type="evidence" value="ECO:0007669"/>
    <property type="project" value="UniProtKB-ARBA"/>
</dbReference>
<organism evidence="3 4">
    <name type="scientific">Solemya pervernicosa gill symbiont</name>
    <dbReference type="NCBI Taxonomy" id="642797"/>
    <lineage>
        <taxon>Bacteria</taxon>
        <taxon>Pseudomonadati</taxon>
        <taxon>Pseudomonadota</taxon>
        <taxon>Gammaproteobacteria</taxon>
        <taxon>sulfur-oxidizing symbionts</taxon>
    </lineage>
</organism>
<feature type="domain" description="Glycosyltransferase subfamily 4-like N-terminal" evidence="2">
    <location>
        <begin position="16"/>
        <end position="173"/>
    </location>
</feature>
<dbReference type="CDD" id="cd03811">
    <property type="entry name" value="GT4_GT28_WabH-like"/>
    <property type="match status" value="1"/>
</dbReference>
<keyword evidence="4" id="KW-1185">Reference proteome</keyword>
<protein>
    <submittedName>
        <fullName evidence="3">Glycosyl transferase</fullName>
    </submittedName>
</protein>
<sequence length="371" mass="40598">MGGQRISIVLPNLRGGGAERVSVDLARAFAECGHEVEFVLMTSSGDFLREVQRDFRVIDLGVTRLRNVLRPMYGYLRNKRPDAVIAMMWPLTTVVPLAARLARIQGSIMVCEHGILSRQYDEWGTAHRILVRLSTFFGYRLATARLGVSDGVVADMARLSAFRESKISTIYNPLRPMNYPSVEQKATVDPLWKADGPRILSVGKLKSVKNHAFLLHAFAALSHPRACLTIVGQGQTESMLRTLAVELGIEDRVLFAGFHEDPSPFYATANLFVLSSDHEGFGNVIVEALSFGLPVVSTNCPSGPAEILGNGCWGMLVPVGDVAALSDAMEEALNASVDHEALKRRAAEFSPEIAAQQYLDLLSLSCTKRSI</sequence>
<dbReference type="OrthoDB" id="9792269at2"/>
<dbReference type="Proteomes" id="UP000191110">
    <property type="component" value="Unassembled WGS sequence"/>
</dbReference>
<gene>
    <name evidence="3" type="ORF">BOW53_07820</name>
</gene>
<reference evidence="3 4" key="1">
    <citation type="submission" date="2016-11" db="EMBL/GenBank/DDBJ databases">
        <title>Mixed transmission modes and dynamic genome evolution in an obligate animal-bacterial symbiosis.</title>
        <authorList>
            <person name="Russell S.L."/>
            <person name="Corbett-Detig R.B."/>
            <person name="Cavanaugh C.M."/>
        </authorList>
    </citation>
    <scope>NUCLEOTIDE SEQUENCE [LARGE SCALE GENOMIC DNA]</scope>
    <source>
        <strain evidence="3">Sveles-Q1</strain>
    </source>
</reference>
<dbReference type="InterPro" id="IPR028098">
    <property type="entry name" value="Glyco_trans_4-like_N"/>
</dbReference>
<evidence type="ECO:0000313" key="4">
    <source>
        <dbReference type="Proteomes" id="UP000191110"/>
    </source>
</evidence>
<comment type="caution">
    <text evidence="3">The sequence shown here is derived from an EMBL/GenBank/DDBJ whole genome shotgun (WGS) entry which is preliminary data.</text>
</comment>
<dbReference type="EMBL" id="MPRL01000026">
    <property type="protein sequence ID" value="OOZ40373.1"/>
    <property type="molecule type" value="Genomic_DNA"/>
</dbReference>
<dbReference type="PANTHER" id="PTHR12526:SF630">
    <property type="entry name" value="GLYCOSYLTRANSFERASE"/>
    <property type="match status" value="1"/>
</dbReference>
<dbReference type="GO" id="GO:0016757">
    <property type="term" value="F:glycosyltransferase activity"/>
    <property type="evidence" value="ECO:0007669"/>
    <property type="project" value="InterPro"/>
</dbReference>
<dbReference type="RefSeq" id="WP_078483531.1">
    <property type="nucleotide sequence ID" value="NZ_MPRL01000026.1"/>
</dbReference>
<dbReference type="Pfam" id="PF13439">
    <property type="entry name" value="Glyco_transf_4"/>
    <property type="match status" value="1"/>
</dbReference>
<keyword evidence="3" id="KW-0808">Transferase</keyword>
<dbReference type="PANTHER" id="PTHR12526">
    <property type="entry name" value="GLYCOSYLTRANSFERASE"/>
    <property type="match status" value="1"/>
</dbReference>
<dbReference type="InterPro" id="IPR001296">
    <property type="entry name" value="Glyco_trans_1"/>
</dbReference>
<dbReference type="AlphaFoldDB" id="A0A1T2L5L7"/>
<dbReference type="Gene3D" id="3.40.50.2000">
    <property type="entry name" value="Glycogen Phosphorylase B"/>
    <property type="match status" value="2"/>
</dbReference>
<proteinExistence type="predicted"/>
<evidence type="ECO:0000259" key="1">
    <source>
        <dbReference type="Pfam" id="PF00534"/>
    </source>
</evidence>
<accession>A0A1T2L5L7</accession>
<evidence type="ECO:0000313" key="3">
    <source>
        <dbReference type="EMBL" id="OOZ40373.1"/>
    </source>
</evidence>
<name>A0A1T2L5L7_9GAMM</name>
<feature type="domain" description="Glycosyl transferase family 1" evidence="1">
    <location>
        <begin position="191"/>
        <end position="347"/>
    </location>
</feature>